<reference evidence="2" key="1">
    <citation type="submission" date="2021-02" db="EMBL/GenBank/DDBJ databases">
        <authorList>
            <person name="Nowell W R."/>
        </authorList>
    </citation>
    <scope>NUCLEOTIDE SEQUENCE</scope>
</reference>
<sequence>MENYQLFICLVQNVNFNRVPVAYCLMTTGNKDNLEVFYSTISQHNDLTQAQVAVVDKDLTNIDVLKYLKIRIHELKIPLTNRINIIKNIRKLLYGNNQIPANYLKEIKTNSKETDFYNYFEMN</sequence>
<dbReference type="EMBL" id="CAJOAX010013886">
    <property type="protein sequence ID" value="CAF4136786.1"/>
    <property type="molecule type" value="Genomic_DNA"/>
</dbReference>
<dbReference type="AlphaFoldDB" id="A0A819XGN9"/>
<evidence type="ECO:0000259" key="1">
    <source>
        <dbReference type="Pfam" id="PF21056"/>
    </source>
</evidence>
<organism evidence="2 3">
    <name type="scientific">Rotaria sordida</name>
    <dbReference type="NCBI Taxonomy" id="392033"/>
    <lineage>
        <taxon>Eukaryota</taxon>
        <taxon>Metazoa</taxon>
        <taxon>Spiralia</taxon>
        <taxon>Gnathifera</taxon>
        <taxon>Rotifera</taxon>
        <taxon>Eurotatoria</taxon>
        <taxon>Bdelloidea</taxon>
        <taxon>Philodinida</taxon>
        <taxon>Philodinidae</taxon>
        <taxon>Rotaria</taxon>
    </lineage>
</organism>
<dbReference type="InterPro" id="IPR048324">
    <property type="entry name" value="ZSWIM1-3_RNaseH-like"/>
</dbReference>
<gene>
    <name evidence="2" type="ORF">OTI717_LOCUS35530</name>
</gene>
<protein>
    <recommendedName>
        <fullName evidence="1">ZSWIM1/3 RNaseH-like domain-containing protein</fullName>
    </recommendedName>
</protein>
<feature type="domain" description="ZSWIM1/3 RNaseH-like" evidence="1">
    <location>
        <begin position="2"/>
        <end position="66"/>
    </location>
</feature>
<evidence type="ECO:0000313" key="3">
    <source>
        <dbReference type="Proteomes" id="UP000663823"/>
    </source>
</evidence>
<dbReference type="Proteomes" id="UP000663823">
    <property type="component" value="Unassembled WGS sequence"/>
</dbReference>
<dbReference type="Pfam" id="PF21056">
    <property type="entry name" value="ZSWIM1-3_RNaseH-like"/>
    <property type="match status" value="1"/>
</dbReference>
<comment type="caution">
    <text evidence="2">The sequence shown here is derived from an EMBL/GenBank/DDBJ whole genome shotgun (WGS) entry which is preliminary data.</text>
</comment>
<proteinExistence type="predicted"/>
<evidence type="ECO:0000313" key="2">
    <source>
        <dbReference type="EMBL" id="CAF4136786.1"/>
    </source>
</evidence>
<accession>A0A819XGN9</accession>
<name>A0A819XGN9_9BILA</name>